<dbReference type="EMBL" id="BMMH01000005">
    <property type="protein sequence ID" value="GGL14691.1"/>
    <property type="molecule type" value="Genomic_DNA"/>
</dbReference>
<comment type="caution">
    <text evidence="1">The sequence shown here is derived from an EMBL/GenBank/DDBJ whole genome shotgun (WGS) entry which is preliminary data.</text>
</comment>
<dbReference type="Proteomes" id="UP000638263">
    <property type="component" value="Unassembled WGS sequence"/>
</dbReference>
<evidence type="ECO:0000313" key="1">
    <source>
        <dbReference type="EMBL" id="GGL14691.1"/>
    </source>
</evidence>
<proteinExistence type="predicted"/>
<evidence type="ECO:0008006" key="3">
    <source>
        <dbReference type="Google" id="ProtNLM"/>
    </source>
</evidence>
<dbReference type="PANTHER" id="PTHR38009">
    <property type="entry name" value="CONSERVED HYPOTHETICAL PHAGE TAIL PROTEIN"/>
    <property type="match status" value="1"/>
</dbReference>
<dbReference type="InterPro" id="IPR010667">
    <property type="entry name" value="Phage_T4_Gp19"/>
</dbReference>
<organism evidence="1 2">
    <name type="scientific">Nocardia jinanensis</name>
    <dbReference type="NCBI Taxonomy" id="382504"/>
    <lineage>
        <taxon>Bacteria</taxon>
        <taxon>Bacillati</taxon>
        <taxon>Actinomycetota</taxon>
        <taxon>Actinomycetes</taxon>
        <taxon>Mycobacteriales</taxon>
        <taxon>Nocardiaceae</taxon>
        <taxon>Nocardia</taxon>
    </lineage>
</organism>
<name>A0A917RN70_9NOCA</name>
<sequence length="172" mass="18436">MTGLVGGFNFTVRLVETAKPAAAVIGTFAPPVAGGFAEVSGLEATMAVDEWREGGRNDAVLRFPGRVTHPNIKLRRGLAVSKELWTWHETFLQGRGRRRDGVIELLDDTGAAVRTWRFRRGLPVRWAGPALAALSSAVAVEELEIAHEGLFVQTGGAAGELLNTVSSVFGRS</sequence>
<reference evidence="1" key="2">
    <citation type="submission" date="2020-09" db="EMBL/GenBank/DDBJ databases">
        <authorList>
            <person name="Sun Q."/>
            <person name="Zhou Y."/>
        </authorList>
    </citation>
    <scope>NUCLEOTIDE SEQUENCE</scope>
    <source>
        <strain evidence="1">CGMCC 4.3508</strain>
    </source>
</reference>
<dbReference type="PANTHER" id="PTHR38009:SF1">
    <property type="entry name" value="CONSERVED HYPOTHETICAL PHAGE TAIL PROTEIN"/>
    <property type="match status" value="1"/>
</dbReference>
<gene>
    <name evidence="1" type="ORF">GCM10011588_31530</name>
</gene>
<reference evidence="1" key="1">
    <citation type="journal article" date="2014" name="Int. J. Syst. Evol. Microbiol.">
        <title>Complete genome sequence of Corynebacterium casei LMG S-19264T (=DSM 44701T), isolated from a smear-ripened cheese.</title>
        <authorList>
            <consortium name="US DOE Joint Genome Institute (JGI-PGF)"/>
            <person name="Walter F."/>
            <person name="Albersmeier A."/>
            <person name="Kalinowski J."/>
            <person name="Ruckert C."/>
        </authorList>
    </citation>
    <scope>NUCLEOTIDE SEQUENCE</scope>
    <source>
        <strain evidence="1">CGMCC 4.3508</strain>
    </source>
</reference>
<dbReference type="GO" id="GO:0005198">
    <property type="term" value="F:structural molecule activity"/>
    <property type="evidence" value="ECO:0007669"/>
    <property type="project" value="InterPro"/>
</dbReference>
<dbReference type="Pfam" id="PF06841">
    <property type="entry name" value="Phage_T4_gp19"/>
    <property type="match status" value="1"/>
</dbReference>
<evidence type="ECO:0000313" key="2">
    <source>
        <dbReference type="Proteomes" id="UP000638263"/>
    </source>
</evidence>
<dbReference type="RefSeq" id="WP_058856623.1">
    <property type="nucleotide sequence ID" value="NZ_BMMH01000005.1"/>
</dbReference>
<keyword evidence="2" id="KW-1185">Reference proteome</keyword>
<dbReference type="NCBIfam" id="TIGR02241">
    <property type="entry name" value="conserved hypothetical phage tail region protein"/>
    <property type="match status" value="1"/>
</dbReference>
<protein>
    <recommendedName>
        <fullName evidence="3">Phage tail protein</fullName>
    </recommendedName>
</protein>
<accession>A0A917RN70</accession>
<dbReference type="AlphaFoldDB" id="A0A917RN70"/>
<dbReference type="InterPro" id="IPR011747">
    <property type="entry name" value="CHP02241"/>
</dbReference>